<evidence type="ECO:0000313" key="2">
    <source>
        <dbReference type="EMBL" id="WBL37210.1"/>
    </source>
</evidence>
<proteinExistence type="predicted"/>
<evidence type="ECO:0000313" key="3">
    <source>
        <dbReference type="Proteomes" id="UP001212803"/>
    </source>
</evidence>
<reference evidence="2 3" key="1">
    <citation type="journal article" date="2023" name="ISME J.">
        <title>Thermophilic Dehalococcoidia with unusual traits shed light on an unexpected past.</title>
        <authorList>
            <person name="Palmer M."/>
            <person name="Covington J.K."/>
            <person name="Zhou E.M."/>
            <person name="Thomas S.C."/>
            <person name="Habib N."/>
            <person name="Seymour C.O."/>
            <person name="Lai D."/>
            <person name="Johnston J."/>
            <person name="Hashimi A."/>
            <person name="Jiao J.Y."/>
            <person name="Muok A.R."/>
            <person name="Liu L."/>
            <person name="Xian W.D."/>
            <person name="Zhi X.Y."/>
            <person name="Li M.M."/>
            <person name="Silva L.P."/>
            <person name="Bowen B.P."/>
            <person name="Louie K."/>
            <person name="Briegel A."/>
            <person name="Pett-Ridge J."/>
            <person name="Weber P.K."/>
            <person name="Tocheva E.I."/>
            <person name="Woyke T."/>
            <person name="Northen T.R."/>
            <person name="Mayali X."/>
            <person name="Li W.J."/>
            <person name="Hedlund B.P."/>
        </authorList>
    </citation>
    <scope>NUCLEOTIDE SEQUENCE [LARGE SCALE GENOMIC DNA]</scope>
    <source>
        <strain evidence="2 3">YIM 72310</strain>
    </source>
</reference>
<protein>
    <recommendedName>
        <fullName evidence="4">Copper resistance protein D domain-containing protein</fullName>
    </recommendedName>
</protein>
<dbReference type="EMBL" id="CP115149">
    <property type="protein sequence ID" value="WBL37210.1"/>
    <property type="molecule type" value="Genomic_DNA"/>
</dbReference>
<dbReference type="RefSeq" id="WP_270057723.1">
    <property type="nucleotide sequence ID" value="NZ_CP115149.1"/>
</dbReference>
<keyword evidence="1" id="KW-0812">Transmembrane</keyword>
<feature type="transmembrane region" description="Helical" evidence="1">
    <location>
        <begin position="55"/>
        <end position="75"/>
    </location>
</feature>
<feature type="transmembrane region" description="Helical" evidence="1">
    <location>
        <begin position="95"/>
        <end position="118"/>
    </location>
</feature>
<evidence type="ECO:0000256" key="1">
    <source>
        <dbReference type="SAM" id="Phobius"/>
    </source>
</evidence>
<keyword evidence="3" id="KW-1185">Reference proteome</keyword>
<feature type="transmembrane region" description="Helical" evidence="1">
    <location>
        <begin position="12"/>
        <end position="34"/>
    </location>
</feature>
<sequence>MDSTLHIFFTWLHLLGIALWVGPQVFLAVAWAPASRQITDLPTRVAAMKTITRRFGYLGGFGLALILIAGTYLIITWRDYYAIPADTEFTSLRFGVWFIIKMNVLIVMLAVVALHMFWAGPKQLRLYEAKARGEAIDEAALRRARAVSMTLSLLGLLLTLAIMVMGVMIGTGTWSFQEA</sequence>
<keyword evidence="1" id="KW-1133">Transmembrane helix</keyword>
<gene>
    <name evidence="2" type="ORF">O0235_06485</name>
</gene>
<organism evidence="2 3">
    <name type="scientific">Tepidiforma flava</name>
    <dbReference type="NCBI Taxonomy" id="3004094"/>
    <lineage>
        <taxon>Bacteria</taxon>
        <taxon>Bacillati</taxon>
        <taxon>Chloroflexota</taxon>
        <taxon>Tepidiformia</taxon>
        <taxon>Tepidiformales</taxon>
        <taxon>Tepidiformaceae</taxon>
        <taxon>Tepidiforma</taxon>
    </lineage>
</organism>
<name>A0ABY7MAV5_9CHLR</name>
<feature type="transmembrane region" description="Helical" evidence="1">
    <location>
        <begin position="151"/>
        <end position="176"/>
    </location>
</feature>
<dbReference type="Proteomes" id="UP001212803">
    <property type="component" value="Chromosome"/>
</dbReference>
<accession>A0ABY7MAV5</accession>
<evidence type="ECO:0008006" key="4">
    <source>
        <dbReference type="Google" id="ProtNLM"/>
    </source>
</evidence>
<keyword evidence="1" id="KW-0472">Membrane</keyword>